<feature type="transmembrane region" description="Helical" evidence="1">
    <location>
        <begin position="158"/>
        <end position="179"/>
    </location>
</feature>
<evidence type="ECO:0000256" key="1">
    <source>
        <dbReference type="SAM" id="Phobius"/>
    </source>
</evidence>
<keyword evidence="1" id="KW-0812">Transmembrane</keyword>
<proteinExistence type="predicted"/>
<accession>A0A1R2BSA7</accession>
<evidence type="ECO:0008006" key="4">
    <source>
        <dbReference type="Google" id="ProtNLM"/>
    </source>
</evidence>
<feature type="transmembrane region" description="Helical" evidence="1">
    <location>
        <begin position="118"/>
        <end position="138"/>
    </location>
</feature>
<keyword evidence="1" id="KW-1133">Transmembrane helix</keyword>
<evidence type="ECO:0000313" key="3">
    <source>
        <dbReference type="Proteomes" id="UP000187209"/>
    </source>
</evidence>
<dbReference type="Proteomes" id="UP000187209">
    <property type="component" value="Unassembled WGS sequence"/>
</dbReference>
<name>A0A1R2BSA7_9CILI</name>
<dbReference type="AlphaFoldDB" id="A0A1R2BSA7"/>
<organism evidence="2 3">
    <name type="scientific">Stentor coeruleus</name>
    <dbReference type="NCBI Taxonomy" id="5963"/>
    <lineage>
        <taxon>Eukaryota</taxon>
        <taxon>Sar</taxon>
        <taxon>Alveolata</taxon>
        <taxon>Ciliophora</taxon>
        <taxon>Postciliodesmatophora</taxon>
        <taxon>Heterotrichea</taxon>
        <taxon>Heterotrichida</taxon>
        <taxon>Stentoridae</taxon>
        <taxon>Stentor</taxon>
    </lineage>
</organism>
<keyword evidence="3" id="KW-1185">Reference proteome</keyword>
<feature type="transmembrane region" description="Helical" evidence="1">
    <location>
        <begin position="32"/>
        <end position="54"/>
    </location>
</feature>
<feature type="transmembrane region" description="Helical" evidence="1">
    <location>
        <begin position="209"/>
        <end position="233"/>
    </location>
</feature>
<sequence>MLESIVNCGNPKIFSSNFIKFYLQKKFNSTQILAYFLAFLLFINVIVALCLFKYGSQNIFVFIFFAVVNGILFLWELIQMRAMGLNYFMDLLNLIDLVRLEATVACVLVDWFYEKIDWLNWIMVALNIIRAFTALRVFECTRHYLSLVCKVFKANIGYMIFFALCNLAFGVMLTVVANADLNFDNLWVLPYEISLGIYYETEKLSNSPVYGVFLIGSYFMNLVFILIFIPILGDSVNKYLLEKDIVTMIEKAKLILEIEQILYSFRKNSDSCSYLQICEKSSSHKKLIWQGQTKFLENTINKSKTKMTQQNSNLQTKLQTISSSIDNQINQVEKIIKISNDKIENHLVSVHESLLKTLTQHFANYPDKKLAPDIVPIRYIEAETVQEIVKKPQQIQIMSQIHIVPKVKKNKIQRRDIQSGLHLSIKPSIKKPSIEDNIRFTTDIESLNRQSIEATKKSVEEVFRNSMSLINTQDRTEETHGKLQEVHRSLEDSIERELNKVRNTFRMQVDEMNKNIKSRFETLRDDMYREQLHINDSLAENKKAIEESIKQKIELKTSSIEGNIKKEIKKSIKELEEKLIEMTYNIEKGVVERIDSVANLIEEKVTNKE</sequence>
<protein>
    <recommendedName>
        <fullName evidence="4">Ion transport domain-containing protein</fullName>
    </recommendedName>
</protein>
<feature type="transmembrane region" description="Helical" evidence="1">
    <location>
        <begin position="60"/>
        <end position="78"/>
    </location>
</feature>
<keyword evidence="1" id="KW-0472">Membrane</keyword>
<evidence type="ECO:0000313" key="2">
    <source>
        <dbReference type="EMBL" id="OMJ79581.1"/>
    </source>
</evidence>
<gene>
    <name evidence="2" type="ORF">SteCoe_20389</name>
</gene>
<comment type="caution">
    <text evidence="2">The sequence shown here is derived from an EMBL/GenBank/DDBJ whole genome shotgun (WGS) entry which is preliminary data.</text>
</comment>
<reference evidence="2 3" key="1">
    <citation type="submission" date="2016-11" db="EMBL/GenBank/DDBJ databases">
        <title>The macronuclear genome of Stentor coeruleus: a giant cell with tiny introns.</title>
        <authorList>
            <person name="Slabodnick M."/>
            <person name="Ruby J.G."/>
            <person name="Reiff S.B."/>
            <person name="Swart E.C."/>
            <person name="Gosai S."/>
            <person name="Prabakaran S."/>
            <person name="Witkowska E."/>
            <person name="Larue G.E."/>
            <person name="Fisher S."/>
            <person name="Freeman R.M."/>
            <person name="Gunawardena J."/>
            <person name="Chu W."/>
            <person name="Stover N.A."/>
            <person name="Gregory B.D."/>
            <person name="Nowacki M."/>
            <person name="Derisi J."/>
            <person name="Roy S.W."/>
            <person name="Marshall W.F."/>
            <person name="Sood P."/>
        </authorList>
    </citation>
    <scope>NUCLEOTIDE SEQUENCE [LARGE SCALE GENOMIC DNA]</scope>
    <source>
        <strain evidence="2">WM001</strain>
    </source>
</reference>
<dbReference type="EMBL" id="MPUH01000464">
    <property type="protein sequence ID" value="OMJ79581.1"/>
    <property type="molecule type" value="Genomic_DNA"/>
</dbReference>